<evidence type="ECO:0000259" key="3">
    <source>
        <dbReference type="Pfam" id="PF19016"/>
    </source>
</evidence>
<feature type="region of interest" description="Disordered" evidence="2">
    <location>
        <begin position="1"/>
        <end position="88"/>
    </location>
</feature>
<gene>
    <name evidence="4" type="ORF">FCC1311_059482</name>
</gene>
<sequence length="522" mass="57953">MDLSDILDGPELGEADQSHGSGAEGDHQIVTDAATIALDAAMAAARPPSRGPGLTNSPASAAQSPSGRRGDGGSRRGPGSATVGGSHPVDEDPAFYEHIVQRTNDLFVKLNITTRPIQAFEELQKSASSMFVAIFETLFNVRLKNVIRKPRVVTDYITNANLVMTALSESLPIDLSFLSGEDIYRGDPVQIHHMLSIFESLWAQLYGPASAELKASASESESLQSSFHAETDGKSGANAGPMSGVTASGGHLGPGNPGSFAQVRGEADVAGLKVLAERYPSIYRSVWAKQRAASAQRRQMSRKADASVATKRLENDLDRYRKAYEILVKTHEAEVRKASLRAKRAAKLATQAGKLDARVERARSARLGEELENKEQSRALRQQNKEEVLVRSLFSKALKVEKEYLLAMNEQEAEEQAILDKERLDRFASIENYYLDREEMLRERMTKENRDNNIADQARRIALKQLEDNLRDEYQAKLDRMSEKWEQHKEHDLLRSEEHLSQVFEDINDQLVRSVRLATATR</sequence>
<evidence type="ECO:0000313" key="5">
    <source>
        <dbReference type="Proteomes" id="UP000241890"/>
    </source>
</evidence>
<feature type="compositionally biased region" description="Low complexity" evidence="2">
    <location>
        <begin position="33"/>
        <end position="45"/>
    </location>
</feature>
<dbReference type="PANTHER" id="PTHR22545:SF0">
    <property type="entry name" value="CENTROSOMAL PROTEIN OF 95 KDA"/>
    <property type="match status" value="1"/>
</dbReference>
<dbReference type="InParanoid" id="A0A2R5GFQ7"/>
<dbReference type="InterPro" id="IPR044039">
    <property type="entry name" value="DUF5745"/>
</dbReference>
<keyword evidence="5" id="KW-1185">Reference proteome</keyword>
<accession>A0A2R5GFQ7</accession>
<dbReference type="GO" id="GO:0000922">
    <property type="term" value="C:spindle pole"/>
    <property type="evidence" value="ECO:0007669"/>
    <property type="project" value="InterPro"/>
</dbReference>
<name>A0A2R5GFQ7_9STRA</name>
<evidence type="ECO:0000256" key="1">
    <source>
        <dbReference type="SAM" id="Coils"/>
    </source>
</evidence>
<evidence type="ECO:0000313" key="4">
    <source>
        <dbReference type="EMBL" id="GBG29727.1"/>
    </source>
</evidence>
<feature type="coiled-coil region" evidence="1">
    <location>
        <begin position="464"/>
        <end position="491"/>
    </location>
</feature>
<dbReference type="EMBL" id="BEYU01000064">
    <property type="protein sequence ID" value="GBG29727.1"/>
    <property type="molecule type" value="Genomic_DNA"/>
</dbReference>
<dbReference type="AlphaFoldDB" id="A0A2R5GFQ7"/>
<feature type="coiled-coil region" evidence="1">
    <location>
        <begin position="303"/>
        <end position="330"/>
    </location>
</feature>
<keyword evidence="1" id="KW-0175">Coiled coil</keyword>
<feature type="region of interest" description="Disordered" evidence="2">
    <location>
        <begin position="222"/>
        <end position="259"/>
    </location>
</feature>
<reference evidence="4 5" key="1">
    <citation type="submission" date="2017-12" db="EMBL/GenBank/DDBJ databases">
        <title>Sequencing, de novo assembly and annotation of complete genome of a new Thraustochytrid species, strain FCC1311.</title>
        <authorList>
            <person name="Sedici K."/>
            <person name="Godart F."/>
            <person name="Aiese Cigliano R."/>
            <person name="Sanseverino W."/>
            <person name="Barakat M."/>
            <person name="Ortet P."/>
            <person name="Marechal E."/>
            <person name="Cagnac O."/>
            <person name="Amato A."/>
        </authorList>
    </citation>
    <scope>NUCLEOTIDE SEQUENCE [LARGE SCALE GENOMIC DNA]</scope>
</reference>
<dbReference type="InterPro" id="IPR026619">
    <property type="entry name" value="CEP95"/>
</dbReference>
<comment type="caution">
    <text evidence="4">The sequence shown here is derived from an EMBL/GenBank/DDBJ whole genome shotgun (WGS) entry which is preliminary data.</text>
</comment>
<protein>
    <submittedName>
        <fullName evidence="4">Centrosomal protein of 95 kDa</fullName>
    </submittedName>
</protein>
<feature type="domain" description="DUF5745" evidence="3">
    <location>
        <begin position="146"/>
        <end position="200"/>
    </location>
</feature>
<dbReference type="OrthoDB" id="545730at2759"/>
<dbReference type="Pfam" id="PF19016">
    <property type="entry name" value="DUF5745"/>
    <property type="match status" value="1"/>
</dbReference>
<proteinExistence type="predicted"/>
<evidence type="ECO:0000256" key="2">
    <source>
        <dbReference type="SAM" id="MobiDB-lite"/>
    </source>
</evidence>
<dbReference type="PANTHER" id="PTHR22545">
    <property type="entry name" value="CENTROSOMAL PROTEIN OF 95 KDA"/>
    <property type="match status" value="1"/>
</dbReference>
<feature type="compositionally biased region" description="Polar residues" evidence="2">
    <location>
        <begin position="54"/>
        <end position="63"/>
    </location>
</feature>
<organism evidence="4 5">
    <name type="scientific">Hondaea fermentalgiana</name>
    <dbReference type="NCBI Taxonomy" id="2315210"/>
    <lineage>
        <taxon>Eukaryota</taxon>
        <taxon>Sar</taxon>
        <taxon>Stramenopiles</taxon>
        <taxon>Bigyra</taxon>
        <taxon>Labyrinthulomycetes</taxon>
        <taxon>Thraustochytrida</taxon>
        <taxon>Thraustochytriidae</taxon>
        <taxon>Hondaea</taxon>
    </lineage>
</organism>
<dbReference type="Proteomes" id="UP000241890">
    <property type="component" value="Unassembled WGS sequence"/>
</dbReference>
<dbReference type="GO" id="GO:0005813">
    <property type="term" value="C:centrosome"/>
    <property type="evidence" value="ECO:0007669"/>
    <property type="project" value="InterPro"/>
</dbReference>